<evidence type="ECO:0000256" key="6">
    <source>
        <dbReference type="SAM" id="Phobius"/>
    </source>
</evidence>
<keyword evidence="4 6" id="KW-1133">Transmembrane helix</keyword>
<dbReference type="EMBL" id="PUIB01000023">
    <property type="protein sequence ID" value="PQO29000.1"/>
    <property type="molecule type" value="Genomic_DNA"/>
</dbReference>
<dbReference type="AlphaFoldDB" id="A0A2S8FA55"/>
<comment type="caution">
    <text evidence="8">The sequence shown here is derived from an EMBL/GenBank/DDBJ whole genome shotgun (WGS) entry which is preliminary data.</text>
</comment>
<feature type="domain" description="Prepilin type IV endopeptidase peptidase" evidence="7">
    <location>
        <begin position="7"/>
        <end position="107"/>
    </location>
</feature>
<dbReference type="PANTHER" id="PTHR36506">
    <property type="entry name" value="PREFLAGELLIN PEPTIDASE"/>
    <property type="match status" value="1"/>
</dbReference>
<feature type="transmembrane region" description="Helical" evidence="6">
    <location>
        <begin position="26"/>
        <end position="42"/>
    </location>
</feature>
<keyword evidence="5 6" id="KW-0472">Membrane</keyword>
<dbReference type="RefSeq" id="WP_105357675.1">
    <property type="nucleotide sequence ID" value="NZ_PUIB01000023.1"/>
</dbReference>
<accession>A0A2S8FA55</accession>
<evidence type="ECO:0000313" key="8">
    <source>
        <dbReference type="EMBL" id="PQO29000.1"/>
    </source>
</evidence>
<dbReference type="GO" id="GO:0005886">
    <property type="term" value="C:plasma membrane"/>
    <property type="evidence" value="ECO:0007669"/>
    <property type="project" value="UniProtKB-SubCell"/>
</dbReference>
<keyword evidence="2" id="KW-1003">Cell membrane</keyword>
<name>A0A2S8FA55_9BACT</name>
<evidence type="ECO:0000313" key="9">
    <source>
        <dbReference type="Proteomes" id="UP000239388"/>
    </source>
</evidence>
<evidence type="ECO:0000256" key="4">
    <source>
        <dbReference type="ARBA" id="ARBA00022989"/>
    </source>
</evidence>
<evidence type="ECO:0000256" key="1">
    <source>
        <dbReference type="ARBA" id="ARBA00004651"/>
    </source>
</evidence>
<gene>
    <name evidence="8" type="ORF">C5Y98_22585</name>
</gene>
<sequence>MIWLIPTIVLAIATISDLRTREIPDWLSFALLSWGVIAKLLGWSHIPWLGMLVGGGIGLGVGLLLFALGGLGGGDGKLITSLGFAVGPLGLIVTLFGMALAGGVLAIVAKLRGQPDYAYVPAILAGWLVCVSYDWFGARSLL</sequence>
<dbReference type="PANTHER" id="PTHR36506:SF1">
    <property type="entry name" value="PREFLAGELLIN PEPTIDASE"/>
    <property type="match status" value="1"/>
</dbReference>
<evidence type="ECO:0000256" key="3">
    <source>
        <dbReference type="ARBA" id="ARBA00022692"/>
    </source>
</evidence>
<protein>
    <recommendedName>
        <fullName evidence="7">Prepilin type IV endopeptidase peptidase domain-containing protein</fullName>
    </recommendedName>
</protein>
<dbReference type="InterPro" id="IPR000045">
    <property type="entry name" value="Prepilin_IV_endopep_pep"/>
</dbReference>
<dbReference type="GO" id="GO:0004190">
    <property type="term" value="F:aspartic-type endopeptidase activity"/>
    <property type="evidence" value="ECO:0007669"/>
    <property type="project" value="InterPro"/>
</dbReference>
<organism evidence="8 9">
    <name type="scientific">Blastopirellula marina</name>
    <dbReference type="NCBI Taxonomy" id="124"/>
    <lineage>
        <taxon>Bacteria</taxon>
        <taxon>Pseudomonadati</taxon>
        <taxon>Planctomycetota</taxon>
        <taxon>Planctomycetia</taxon>
        <taxon>Pirellulales</taxon>
        <taxon>Pirellulaceae</taxon>
        <taxon>Blastopirellula</taxon>
    </lineage>
</organism>
<feature type="transmembrane region" description="Helical" evidence="6">
    <location>
        <begin position="116"/>
        <end position="136"/>
    </location>
</feature>
<dbReference type="OrthoDB" id="284133at2"/>
<feature type="transmembrane region" description="Helical" evidence="6">
    <location>
        <begin position="89"/>
        <end position="109"/>
    </location>
</feature>
<evidence type="ECO:0000256" key="5">
    <source>
        <dbReference type="ARBA" id="ARBA00023136"/>
    </source>
</evidence>
<feature type="transmembrane region" description="Helical" evidence="6">
    <location>
        <begin position="49"/>
        <end position="69"/>
    </location>
</feature>
<proteinExistence type="predicted"/>
<comment type="subcellular location">
    <subcellularLocation>
        <location evidence="1">Cell membrane</location>
        <topology evidence="1">Multi-pass membrane protein</topology>
    </subcellularLocation>
</comment>
<dbReference type="InterPro" id="IPR052218">
    <property type="entry name" value="Preflagellin_Peptidase"/>
</dbReference>
<dbReference type="Pfam" id="PF01478">
    <property type="entry name" value="Peptidase_A24"/>
    <property type="match status" value="1"/>
</dbReference>
<evidence type="ECO:0000256" key="2">
    <source>
        <dbReference type="ARBA" id="ARBA00022475"/>
    </source>
</evidence>
<evidence type="ECO:0000259" key="7">
    <source>
        <dbReference type="Pfam" id="PF01478"/>
    </source>
</evidence>
<dbReference type="Proteomes" id="UP000239388">
    <property type="component" value="Unassembled WGS sequence"/>
</dbReference>
<reference evidence="8 9" key="1">
    <citation type="submission" date="2018-02" db="EMBL/GenBank/DDBJ databases">
        <title>Comparative genomes isolates from brazilian mangrove.</title>
        <authorList>
            <person name="Araujo J.E."/>
            <person name="Taketani R.G."/>
            <person name="Silva M.C.P."/>
            <person name="Loureco M.V."/>
            <person name="Andreote F.D."/>
        </authorList>
    </citation>
    <scope>NUCLEOTIDE SEQUENCE [LARGE SCALE GENOMIC DNA]</scope>
    <source>
        <strain evidence="8 9">NAP PRIS-MGV</strain>
    </source>
</reference>
<dbReference type="Gene3D" id="1.20.120.1220">
    <property type="match status" value="1"/>
</dbReference>
<keyword evidence="3 6" id="KW-0812">Transmembrane</keyword>